<evidence type="ECO:0000256" key="6">
    <source>
        <dbReference type="ARBA" id="ARBA00022898"/>
    </source>
</evidence>
<evidence type="ECO:0000313" key="9">
    <source>
        <dbReference type="EMBL" id="EHR77846.1"/>
    </source>
</evidence>
<dbReference type="PANTHER" id="PTHR46383">
    <property type="entry name" value="ASPARTATE AMINOTRANSFERASE"/>
    <property type="match status" value="1"/>
</dbReference>
<dbReference type="Gene3D" id="3.40.640.10">
    <property type="entry name" value="Type I PLP-dependent aspartate aminotransferase-like (Major domain)"/>
    <property type="match status" value="1"/>
</dbReference>
<comment type="subunit">
    <text evidence="3">Homodimer.</text>
</comment>
<dbReference type="GO" id="GO:0030170">
    <property type="term" value="F:pyridoxal phosphate binding"/>
    <property type="evidence" value="ECO:0007669"/>
    <property type="project" value="InterPro"/>
</dbReference>
<evidence type="ECO:0000256" key="4">
    <source>
        <dbReference type="ARBA" id="ARBA00022576"/>
    </source>
</evidence>
<dbReference type="InterPro" id="IPR004838">
    <property type="entry name" value="NHTrfase_class1_PyrdxlP-BS"/>
</dbReference>
<dbReference type="Pfam" id="PF00155">
    <property type="entry name" value="Aminotran_1_2"/>
    <property type="match status" value="1"/>
</dbReference>
<name>H3ZQC5_THELN</name>
<sequence length="392" mass="43851">MRTSHRVNATPCPLIREISKLAHTIPDIIHMEIGDFGKEFKEMHKEFIASLLAEATKEGYLNYTENNGLYELRSAIADYYKKQHNVKIEPENVVVTIGAMEGLFLSLLLILDAGDKILLPDPGYPNYTSESILVGAEPIYYSLDSNFHPNISDIATQAKKSKAIILNTPNNPTGAVYPKNVLKEIAEIAKENSLVVISDETYENIIFEKKHHTMLKFDDIRDNLIVVNSFSKSVAITGLRLGFIILPDGLSEITSKIQENIIASPPAMIQKAAVSLLENYKKITRKVTQKLKKNKDALLKKLHKLPKISYAPPKGGFYLFLNVSEYYSSSYKFAMDLIRAKRVAVTPGIGFGKNGEGYVRISYSSSYEEVLEGAKRIVEFLKEGGDKLAQQN</sequence>
<dbReference type="Gene3D" id="3.90.1150.10">
    <property type="entry name" value="Aspartate Aminotransferase, domain 1"/>
    <property type="match status" value="1"/>
</dbReference>
<dbReference type="GO" id="GO:0008483">
    <property type="term" value="F:transaminase activity"/>
    <property type="evidence" value="ECO:0007669"/>
    <property type="project" value="UniProtKB-KW"/>
</dbReference>
<dbReference type="GeneID" id="16550024"/>
<dbReference type="GO" id="GO:0006520">
    <property type="term" value="P:amino acid metabolic process"/>
    <property type="evidence" value="ECO:0007669"/>
    <property type="project" value="InterPro"/>
</dbReference>
<dbReference type="PaxDb" id="523849-OCC_03517"/>
<accession>H3ZQC5</accession>
<evidence type="ECO:0000256" key="5">
    <source>
        <dbReference type="ARBA" id="ARBA00022679"/>
    </source>
</evidence>
<keyword evidence="5 7" id="KW-0808">Transferase</keyword>
<dbReference type="InterPro" id="IPR004839">
    <property type="entry name" value="Aminotransferase_I/II_large"/>
</dbReference>
<dbReference type="RefSeq" id="WP_004069622.1">
    <property type="nucleotide sequence ID" value="NC_022084.1"/>
</dbReference>
<proteinExistence type="inferred from homology"/>
<keyword evidence="10" id="KW-1185">Reference proteome</keyword>
<dbReference type="HOGENOM" id="CLU_017584_4_3_2"/>
<organism evidence="9 10">
    <name type="scientific">Thermococcus litoralis (strain ATCC 51850 / DSM 5473 / JCM 8560 / NS-C)</name>
    <dbReference type="NCBI Taxonomy" id="523849"/>
    <lineage>
        <taxon>Archaea</taxon>
        <taxon>Methanobacteriati</taxon>
        <taxon>Methanobacteriota</taxon>
        <taxon>Thermococci</taxon>
        <taxon>Thermococcales</taxon>
        <taxon>Thermococcaceae</taxon>
        <taxon>Thermococcus</taxon>
    </lineage>
</organism>
<comment type="similarity">
    <text evidence="2 7">Belongs to the class-I pyridoxal-phosphate-dependent aminotransferase family.</text>
</comment>
<evidence type="ECO:0000259" key="8">
    <source>
        <dbReference type="Pfam" id="PF00155"/>
    </source>
</evidence>
<dbReference type="CDD" id="cd00609">
    <property type="entry name" value="AAT_like"/>
    <property type="match status" value="1"/>
</dbReference>
<dbReference type="SUPFAM" id="SSF53383">
    <property type="entry name" value="PLP-dependent transferases"/>
    <property type="match status" value="1"/>
</dbReference>
<dbReference type="EC" id="2.6.1.-" evidence="7"/>
<gene>
    <name evidence="9" type="ORF">OCC_03517</name>
</gene>
<dbReference type="PANTHER" id="PTHR46383:SF1">
    <property type="entry name" value="ASPARTATE AMINOTRANSFERASE"/>
    <property type="match status" value="1"/>
</dbReference>
<feature type="domain" description="Aminotransferase class I/classII large" evidence="8">
    <location>
        <begin position="49"/>
        <end position="377"/>
    </location>
</feature>
<dbReference type="KEGG" id="tlt:OCC_03517"/>
<evidence type="ECO:0000313" key="10">
    <source>
        <dbReference type="Proteomes" id="UP000015502"/>
    </source>
</evidence>
<evidence type="ECO:0000256" key="2">
    <source>
        <dbReference type="ARBA" id="ARBA00007441"/>
    </source>
</evidence>
<dbReference type="InterPro" id="IPR015421">
    <property type="entry name" value="PyrdxlP-dep_Trfase_major"/>
</dbReference>
<dbReference type="PROSITE" id="PS00105">
    <property type="entry name" value="AA_TRANSFER_CLASS_1"/>
    <property type="match status" value="1"/>
</dbReference>
<evidence type="ECO:0000256" key="3">
    <source>
        <dbReference type="ARBA" id="ARBA00011738"/>
    </source>
</evidence>
<dbReference type="AlphaFoldDB" id="H3ZQC5"/>
<dbReference type="Proteomes" id="UP000015502">
    <property type="component" value="Chromosome"/>
</dbReference>
<protein>
    <recommendedName>
        <fullName evidence="7">Aminotransferase</fullName>
        <ecNumber evidence="7">2.6.1.-</ecNumber>
    </recommendedName>
</protein>
<dbReference type="InterPro" id="IPR015424">
    <property type="entry name" value="PyrdxlP-dep_Trfase"/>
</dbReference>
<comment type="cofactor">
    <cofactor evidence="1 7">
        <name>pyridoxal 5'-phosphate</name>
        <dbReference type="ChEBI" id="CHEBI:597326"/>
    </cofactor>
</comment>
<dbReference type="InterPro" id="IPR050596">
    <property type="entry name" value="AspAT/PAT-like"/>
</dbReference>
<reference evidence="9 10" key="1">
    <citation type="journal article" date="2012" name="J. Bacteriol.">
        <title>Genome sequence of the model hyperthermophilic archaeon Thermococcus litoralis NS-C.</title>
        <authorList>
            <person name="Gardner A.F."/>
            <person name="Kumar S."/>
            <person name="Perler F.B."/>
        </authorList>
    </citation>
    <scope>NUCLEOTIDE SEQUENCE [LARGE SCALE GENOMIC DNA]</scope>
    <source>
        <strain evidence="10">ATCC 51850 / DSM 5473 / JCM 8560 / NS-C</strain>
    </source>
</reference>
<dbReference type="InterPro" id="IPR015422">
    <property type="entry name" value="PyrdxlP-dep_Trfase_small"/>
</dbReference>
<evidence type="ECO:0000256" key="1">
    <source>
        <dbReference type="ARBA" id="ARBA00001933"/>
    </source>
</evidence>
<evidence type="ECO:0000256" key="7">
    <source>
        <dbReference type="RuleBase" id="RU000481"/>
    </source>
</evidence>
<dbReference type="STRING" id="523849.OCC_03517"/>
<keyword evidence="6" id="KW-0663">Pyridoxal phosphate</keyword>
<dbReference type="OrthoDB" id="372018at2157"/>
<keyword evidence="4 7" id="KW-0032">Aminotransferase</keyword>
<dbReference type="EMBL" id="CP006670">
    <property type="protein sequence ID" value="EHR77846.1"/>
    <property type="molecule type" value="Genomic_DNA"/>
</dbReference>